<dbReference type="GO" id="GO:0005576">
    <property type="term" value="C:extracellular region"/>
    <property type="evidence" value="ECO:0007669"/>
    <property type="project" value="TreeGrafter"/>
</dbReference>
<reference evidence="10 11" key="1">
    <citation type="submission" date="2020-08" db="EMBL/GenBank/DDBJ databases">
        <title>Genomic Encyclopedia of Type Strains, Phase IV (KMG-IV): sequencing the most valuable type-strain genomes for metagenomic binning, comparative biology and taxonomic classification.</title>
        <authorList>
            <person name="Goeker M."/>
        </authorList>
    </citation>
    <scope>NUCLEOTIDE SEQUENCE [LARGE SCALE GENOMIC DNA]</scope>
    <source>
        <strain evidence="10 11">DSM 29007</strain>
    </source>
</reference>
<dbReference type="AlphaFoldDB" id="A0A841GVZ2"/>
<dbReference type="CDD" id="cd16913">
    <property type="entry name" value="YkuD_like"/>
    <property type="match status" value="1"/>
</dbReference>
<name>A0A841GVZ2_9BACT</name>
<sequence>MRKPSVAPVLSVRIDSAVASAGRAPERWDQISAATANSGTYRLPVGRGHSGPSVLRVQVLLNRSLFSAGMLDGVWGRNTQNAVLWYQGREGLARTGIVDSATYARLVQTAADSAMVTVEAHTLTADDVRGPFITIPTDIYEHAKLRCSCYESLSEKLSEQFQTGRNLLRKLNPGVNLDSVAAGDTLFVPAVRAADARAAGEVAQLVVSGTDNYAQALDAGGRILYYFAATLGASYDPSPDGDFYVMSIHDNPWWNYQPKILASVPDDRPSAMIPPGPNSSVGRTWMSLSVPHYGIHGTKSPETIGYAQSAGCVRLTNWDAAFLSRRITPGTPVAFRDTRAGSGPASRNAAPAVRDTVRPAAPATRDTVRRPAPAATPASAPRDTAHHPAATAPRPVTPAAAPRDTIRRAPPAAPASTTAPRPASPAARDTVHRAPAVPSTAPRPAQAAPAPRDTTHRPAPAPRDTARARTTTRRG</sequence>
<dbReference type="Proteomes" id="UP000582837">
    <property type="component" value="Unassembled WGS sequence"/>
</dbReference>
<protein>
    <submittedName>
        <fullName evidence="10">Lipoprotein-anchoring transpeptidase ErfK/SrfK</fullName>
    </submittedName>
</protein>
<dbReference type="PROSITE" id="PS52029">
    <property type="entry name" value="LD_TPASE"/>
    <property type="match status" value="1"/>
</dbReference>
<dbReference type="GO" id="GO:0018104">
    <property type="term" value="P:peptidoglycan-protein cross-linking"/>
    <property type="evidence" value="ECO:0007669"/>
    <property type="project" value="TreeGrafter"/>
</dbReference>
<dbReference type="PANTHER" id="PTHR30582">
    <property type="entry name" value="L,D-TRANSPEPTIDASE"/>
    <property type="match status" value="1"/>
</dbReference>
<feature type="active site" description="Proton donor/acceptor" evidence="7">
    <location>
        <position position="296"/>
    </location>
</feature>
<evidence type="ECO:0000256" key="7">
    <source>
        <dbReference type="PROSITE-ProRule" id="PRU01373"/>
    </source>
</evidence>
<dbReference type="GO" id="GO:0016740">
    <property type="term" value="F:transferase activity"/>
    <property type="evidence" value="ECO:0007669"/>
    <property type="project" value="UniProtKB-KW"/>
</dbReference>
<dbReference type="Pfam" id="PF01471">
    <property type="entry name" value="PG_binding_1"/>
    <property type="match status" value="1"/>
</dbReference>
<dbReference type="InterPro" id="IPR050979">
    <property type="entry name" value="LD-transpeptidase"/>
</dbReference>
<evidence type="ECO:0000313" key="11">
    <source>
        <dbReference type="Proteomes" id="UP000582837"/>
    </source>
</evidence>
<dbReference type="InterPro" id="IPR002477">
    <property type="entry name" value="Peptidoglycan-bd-like"/>
</dbReference>
<dbReference type="PANTHER" id="PTHR30582:SF30">
    <property type="entry name" value="BLR4375 PROTEIN"/>
    <property type="match status" value="1"/>
</dbReference>
<dbReference type="InterPro" id="IPR005490">
    <property type="entry name" value="LD_TPept_cat_dom"/>
</dbReference>
<dbReference type="GO" id="GO:0071972">
    <property type="term" value="F:peptidoglycan L,D-transpeptidase activity"/>
    <property type="evidence" value="ECO:0007669"/>
    <property type="project" value="TreeGrafter"/>
</dbReference>
<evidence type="ECO:0000256" key="5">
    <source>
        <dbReference type="ARBA" id="ARBA00022984"/>
    </source>
</evidence>
<comment type="similarity">
    <text evidence="2">Belongs to the YkuD family.</text>
</comment>
<dbReference type="GO" id="GO:0071555">
    <property type="term" value="P:cell wall organization"/>
    <property type="evidence" value="ECO:0007669"/>
    <property type="project" value="UniProtKB-UniRule"/>
</dbReference>
<evidence type="ECO:0000259" key="9">
    <source>
        <dbReference type="PROSITE" id="PS52029"/>
    </source>
</evidence>
<evidence type="ECO:0000256" key="8">
    <source>
        <dbReference type="SAM" id="MobiDB-lite"/>
    </source>
</evidence>
<dbReference type="GO" id="GO:0008360">
    <property type="term" value="P:regulation of cell shape"/>
    <property type="evidence" value="ECO:0007669"/>
    <property type="project" value="UniProtKB-UniRule"/>
</dbReference>
<proteinExistence type="inferred from homology"/>
<keyword evidence="6 7" id="KW-0961">Cell wall biogenesis/degradation</keyword>
<feature type="region of interest" description="Disordered" evidence="8">
    <location>
        <begin position="332"/>
        <end position="475"/>
    </location>
</feature>
<dbReference type="SUPFAM" id="SSF47090">
    <property type="entry name" value="PGBD-like"/>
    <property type="match status" value="1"/>
</dbReference>
<comment type="caution">
    <text evidence="10">The sequence shown here is derived from an EMBL/GenBank/DDBJ whole genome shotgun (WGS) entry which is preliminary data.</text>
</comment>
<dbReference type="SUPFAM" id="SSF141523">
    <property type="entry name" value="L,D-transpeptidase catalytic domain-like"/>
    <property type="match status" value="1"/>
</dbReference>
<dbReference type="InterPro" id="IPR036365">
    <property type="entry name" value="PGBD-like_sf"/>
</dbReference>
<feature type="compositionally biased region" description="Low complexity" evidence="8">
    <location>
        <begin position="358"/>
        <end position="428"/>
    </location>
</feature>
<keyword evidence="4 7" id="KW-0133">Cell shape</keyword>
<dbReference type="Gene3D" id="1.10.101.10">
    <property type="entry name" value="PGBD-like superfamily/PGBD"/>
    <property type="match status" value="1"/>
</dbReference>
<dbReference type="UniPathway" id="UPA00219"/>
<dbReference type="EMBL" id="JACHIA010000002">
    <property type="protein sequence ID" value="MBB6069145.1"/>
    <property type="molecule type" value="Genomic_DNA"/>
</dbReference>
<dbReference type="Gene3D" id="2.40.440.10">
    <property type="entry name" value="L,D-transpeptidase catalytic domain-like"/>
    <property type="match status" value="1"/>
</dbReference>
<dbReference type="RefSeq" id="WP_170038156.1">
    <property type="nucleotide sequence ID" value="NZ_JACHIA010000002.1"/>
</dbReference>
<keyword evidence="3" id="KW-0808">Transferase</keyword>
<feature type="compositionally biased region" description="Low complexity" evidence="8">
    <location>
        <begin position="438"/>
        <end position="451"/>
    </location>
</feature>
<evidence type="ECO:0000256" key="1">
    <source>
        <dbReference type="ARBA" id="ARBA00004752"/>
    </source>
</evidence>
<evidence type="ECO:0000256" key="6">
    <source>
        <dbReference type="ARBA" id="ARBA00023316"/>
    </source>
</evidence>
<accession>A0A841GVZ2</accession>
<comment type="pathway">
    <text evidence="1 7">Cell wall biogenesis; peptidoglycan biosynthesis.</text>
</comment>
<keyword evidence="11" id="KW-1185">Reference proteome</keyword>
<evidence type="ECO:0000313" key="10">
    <source>
        <dbReference type="EMBL" id="MBB6069145.1"/>
    </source>
</evidence>
<evidence type="ECO:0000256" key="4">
    <source>
        <dbReference type="ARBA" id="ARBA00022960"/>
    </source>
</evidence>
<evidence type="ECO:0000256" key="2">
    <source>
        <dbReference type="ARBA" id="ARBA00005992"/>
    </source>
</evidence>
<dbReference type="InterPro" id="IPR038063">
    <property type="entry name" value="Transpep_catalytic_dom"/>
</dbReference>
<feature type="domain" description="L,D-TPase catalytic" evidence="9">
    <location>
        <begin position="203"/>
        <end position="336"/>
    </location>
</feature>
<keyword evidence="10" id="KW-0449">Lipoprotein</keyword>
<gene>
    <name evidence="10" type="ORF">HNQ61_000760</name>
</gene>
<dbReference type="InterPro" id="IPR036366">
    <property type="entry name" value="PGBDSf"/>
</dbReference>
<feature type="active site" description="Nucleophile" evidence="7">
    <location>
        <position position="312"/>
    </location>
</feature>
<organism evidence="10 11">
    <name type="scientific">Longimicrobium terrae</name>
    <dbReference type="NCBI Taxonomy" id="1639882"/>
    <lineage>
        <taxon>Bacteria</taxon>
        <taxon>Pseudomonadati</taxon>
        <taxon>Gemmatimonadota</taxon>
        <taxon>Longimicrobiia</taxon>
        <taxon>Longimicrobiales</taxon>
        <taxon>Longimicrobiaceae</taxon>
        <taxon>Longimicrobium</taxon>
    </lineage>
</organism>
<keyword evidence="5 7" id="KW-0573">Peptidoglycan synthesis</keyword>
<dbReference type="Pfam" id="PF03734">
    <property type="entry name" value="YkuD"/>
    <property type="match status" value="1"/>
</dbReference>
<evidence type="ECO:0000256" key="3">
    <source>
        <dbReference type="ARBA" id="ARBA00022679"/>
    </source>
</evidence>